<dbReference type="Gene3D" id="3.20.20.370">
    <property type="entry name" value="Glycoside hydrolase/deacetylase"/>
    <property type="match status" value="1"/>
</dbReference>
<dbReference type="SUPFAM" id="SSF88713">
    <property type="entry name" value="Glycoside hydrolase/deacetylase"/>
    <property type="match status" value="1"/>
</dbReference>
<dbReference type="PROSITE" id="PS51677">
    <property type="entry name" value="NODB"/>
    <property type="match status" value="1"/>
</dbReference>
<dbReference type="RefSeq" id="WP_073278773.1">
    <property type="nucleotide sequence ID" value="NZ_FRAC01000023.1"/>
</dbReference>
<dbReference type="InterPro" id="IPR011330">
    <property type="entry name" value="Glyco_hydro/deAcase_b/a-brl"/>
</dbReference>
<evidence type="ECO:0000259" key="1">
    <source>
        <dbReference type="PROSITE" id="PS51677"/>
    </source>
</evidence>
<dbReference type="PANTHER" id="PTHR10587:SF78">
    <property type="entry name" value="PEPTIDOGLYCAN-N-ACETYLMURAMIC ACID DEACETYLASE PDAA"/>
    <property type="match status" value="1"/>
</dbReference>
<name>A0A1M6XY86_9FIRM</name>
<dbReference type="AlphaFoldDB" id="A0A1M6XY86"/>
<dbReference type="InterPro" id="IPR050248">
    <property type="entry name" value="Polysacc_deacetylase_ArnD"/>
</dbReference>
<dbReference type="STRING" id="1121322.SAMN02745136_04118"/>
<dbReference type="GO" id="GO:0016810">
    <property type="term" value="F:hydrolase activity, acting on carbon-nitrogen (but not peptide) bonds"/>
    <property type="evidence" value="ECO:0007669"/>
    <property type="project" value="InterPro"/>
</dbReference>
<dbReference type="Pfam" id="PF01522">
    <property type="entry name" value="Polysacc_deac_1"/>
    <property type="match status" value="1"/>
</dbReference>
<sequence>MTTANKLLSLLLAIILLFTAFPGKIYAGNLSTTARDWYYTKSQNRKTPAVSDEVKDLLKKYDAYYVGNTKKKIIYLTFDLGYENGYTADILDVLKKHDIKASFFVCKAFIDQNPKGLKRMIKEGHVVGNHTVNHISFYKLSDSKLKSELNGVEQAYEKVMGEKMTKIVRPPSGSYSEKSLAALQKLGYKTFFWSIALPNDWNLSNQPTREATLQLFKVQRHKGAIVLLHGVSPAVAGNLDTMLSQLEDAGYQFGLVTDIPAAADTTKSDTTVSKP</sequence>
<evidence type="ECO:0000313" key="2">
    <source>
        <dbReference type="EMBL" id="SHL10992.1"/>
    </source>
</evidence>
<dbReference type="EMBL" id="FRAC01000023">
    <property type="protein sequence ID" value="SHL10992.1"/>
    <property type="molecule type" value="Genomic_DNA"/>
</dbReference>
<dbReference type="PANTHER" id="PTHR10587">
    <property type="entry name" value="GLYCOSYL TRANSFERASE-RELATED"/>
    <property type="match status" value="1"/>
</dbReference>
<dbReference type="Proteomes" id="UP000184386">
    <property type="component" value="Unassembled WGS sequence"/>
</dbReference>
<gene>
    <name evidence="2" type="ORF">SAMN02745136_04118</name>
</gene>
<proteinExistence type="predicted"/>
<dbReference type="InterPro" id="IPR002509">
    <property type="entry name" value="NODB_dom"/>
</dbReference>
<reference evidence="2 3" key="1">
    <citation type="submission" date="2016-11" db="EMBL/GenBank/DDBJ databases">
        <authorList>
            <person name="Jaros S."/>
            <person name="Januszkiewicz K."/>
            <person name="Wedrychowicz H."/>
        </authorList>
    </citation>
    <scope>NUCLEOTIDE SEQUENCE [LARGE SCALE GENOMIC DNA]</scope>
    <source>
        <strain evidence="2 3">DSM 15929</strain>
    </source>
</reference>
<accession>A0A1M6XY86</accession>
<organism evidence="2 3">
    <name type="scientific">Anaerocolumna jejuensis DSM 15929</name>
    <dbReference type="NCBI Taxonomy" id="1121322"/>
    <lineage>
        <taxon>Bacteria</taxon>
        <taxon>Bacillati</taxon>
        <taxon>Bacillota</taxon>
        <taxon>Clostridia</taxon>
        <taxon>Lachnospirales</taxon>
        <taxon>Lachnospiraceae</taxon>
        <taxon>Anaerocolumna</taxon>
    </lineage>
</organism>
<dbReference type="GO" id="GO:0005975">
    <property type="term" value="P:carbohydrate metabolic process"/>
    <property type="evidence" value="ECO:0007669"/>
    <property type="project" value="InterPro"/>
</dbReference>
<dbReference type="GO" id="GO:0016020">
    <property type="term" value="C:membrane"/>
    <property type="evidence" value="ECO:0007669"/>
    <property type="project" value="TreeGrafter"/>
</dbReference>
<protein>
    <submittedName>
        <fullName evidence="2">Peptidoglycan-N-acetylmuramic acid deacetylase</fullName>
    </submittedName>
</protein>
<keyword evidence="3" id="KW-1185">Reference proteome</keyword>
<feature type="domain" description="NodB homology" evidence="1">
    <location>
        <begin position="72"/>
        <end position="254"/>
    </location>
</feature>
<evidence type="ECO:0000313" key="3">
    <source>
        <dbReference type="Proteomes" id="UP000184386"/>
    </source>
</evidence>
<dbReference type="OrthoDB" id="9812065at2"/>